<comment type="caution">
    <text evidence="4">The sequence shown here is derived from an EMBL/GenBank/DDBJ whole genome shotgun (WGS) entry which is preliminary data.</text>
</comment>
<dbReference type="PANTHER" id="PTHR11161">
    <property type="entry name" value="O-ACYLTRANSFERASE"/>
    <property type="match status" value="1"/>
</dbReference>
<feature type="transmembrane region" description="Helical" evidence="1">
    <location>
        <begin position="641"/>
        <end position="661"/>
    </location>
</feature>
<keyword evidence="1" id="KW-1133">Transmembrane helix</keyword>
<feature type="transmembrane region" description="Helical" evidence="1">
    <location>
        <begin position="384"/>
        <end position="405"/>
    </location>
</feature>
<dbReference type="SMART" id="SM00703">
    <property type="entry name" value="NRF"/>
    <property type="match status" value="1"/>
</dbReference>
<dbReference type="InterPro" id="IPR052728">
    <property type="entry name" value="O2_lipid_transport_reg"/>
</dbReference>
<feature type="transmembrane region" description="Helical" evidence="1">
    <location>
        <begin position="232"/>
        <end position="256"/>
    </location>
</feature>
<dbReference type="GO" id="GO:0016747">
    <property type="term" value="F:acyltransferase activity, transferring groups other than amino-acyl groups"/>
    <property type="evidence" value="ECO:0007669"/>
    <property type="project" value="InterPro"/>
</dbReference>
<organism evidence="4 5">
    <name type="scientific">Larinioides sclopetarius</name>
    <dbReference type="NCBI Taxonomy" id="280406"/>
    <lineage>
        <taxon>Eukaryota</taxon>
        <taxon>Metazoa</taxon>
        <taxon>Ecdysozoa</taxon>
        <taxon>Arthropoda</taxon>
        <taxon>Chelicerata</taxon>
        <taxon>Arachnida</taxon>
        <taxon>Araneae</taxon>
        <taxon>Araneomorphae</taxon>
        <taxon>Entelegynae</taxon>
        <taxon>Araneoidea</taxon>
        <taxon>Araneidae</taxon>
        <taxon>Larinioides</taxon>
    </lineage>
</organism>
<dbReference type="Pfam" id="PF20146">
    <property type="entry name" value="NRF"/>
    <property type="match status" value="1"/>
</dbReference>
<feature type="domain" description="Nose resistant-to-fluoxetine protein N-terminal" evidence="3">
    <location>
        <begin position="90"/>
        <end position="219"/>
    </location>
</feature>
<feature type="transmembrane region" description="Helical" evidence="1">
    <location>
        <begin position="493"/>
        <end position="509"/>
    </location>
</feature>
<keyword evidence="1" id="KW-0812">Transmembrane</keyword>
<dbReference type="InterPro" id="IPR002656">
    <property type="entry name" value="Acyl_transf_3_dom"/>
</dbReference>
<evidence type="ECO:0000256" key="1">
    <source>
        <dbReference type="SAM" id="Phobius"/>
    </source>
</evidence>
<dbReference type="EMBL" id="CAXIEN010000104">
    <property type="protein sequence ID" value="CAL1277760.1"/>
    <property type="molecule type" value="Genomic_DNA"/>
</dbReference>
<dbReference type="Pfam" id="PF01757">
    <property type="entry name" value="Acyl_transf_3"/>
    <property type="match status" value="1"/>
</dbReference>
<keyword evidence="1" id="KW-0472">Membrane</keyword>
<feature type="transmembrane region" description="Helical" evidence="1">
    <location>
        <begin position="345"/>
        <end position="364"/>
    </location>
</feature>
<feature type="signal peptide" evidence="2">
    <location>
        <begin position="1"/>
        <end position="24"/>
    </location>
</feature>
<feature type="transmembrane region" description="Helical" evidence="1">
    <location>
        <begin position="704"/>
        <end position="725"/>
    </location>
</feature>
<feature type="transmembrane region" description="Helical" evidence="1">
    <location>
        <begin position="569"/>
        <end position="587"/>
    </location>
</feature>
<dbReference type="InterPro" id="IPR006621">
    <property type="entry name" value="Nose-resist-to-fluoxetine_N"/>
</dbReference>
<evidence type="ECO:0000313" key="5">
    <source>
        <dbReference type="Proteomes" id="UP001497382"/>
    </source>
</evidence>
<feature type="transmembrane region" description="Helical" evidence="1">
    <location>
        <begin position="425"/>
        <end position="446"/>
    </location>
</feature>
<evidence type="ECO:0000259" key="3">
    <source>
        <dbReference type="SMART" id="SM00703"/>
    </source>
</evidence>
<dbReference type="AlphaFoldDB" id="A0AAV2A1D9"/>
<proteinExistence type="predicted"/>
<dbReference type="Proteomes" id="UP001497382">
    <property type="component" value="Unassembled WGS sequence"/>
</dbReference>
<reference evidence="4 5" key="1">
    <citation type="submission" date="2024-04" db="EMBL/GenBank/DDBJ databases">
        <authorList>
            <person name="Rising A."/>
            <person name="Reimegard J."/>
            <person name="Sonavane S."/>
            <person name="Akerstrom W."/>
            <person name="Nylinder S."/>
            <person name="Hedman E."/>
            <person name="Kallberg Y."/>
        </authorList>
    </citation>
    <scope>NUCLEOTIDE SEQUENCE [LARGE SCALE GENOMIC DNA]</scope>
</reference>
<dbReference type="PANTHER" id="PTHR11161:SF0">
    <property type="entry name" value="O-ACYLTRANSFERASE LIKE PROTEIN"/>
    <property type="match status" value="1"/>
</dbReference>
<evidence type="ECO:0000313" key="4">
    <source>
        <dbReference type="EMBL" id="CAL1277760.1"/>
    </source>
</evidence>
<feature type="transmembrane region" description="Helical" evidence="1">
    <location>
        <begin position="516"/>
        <end position="533"/>
    </location>
</feature>
<accession>A0AAV2A1D9</accession>
<evidence type="ECO:0000256" key="2">
    <source>
        <dbReference type="SAM" id="SignalP"/>
    </source>
</evidence>
<protein>
    <recommendedName>
        <fullName evidence="3">Nose resistant-to-fluoxetine protein N-terminal domain-containing protein</fullName>
    </recommendedName>
</protein>
<keyword evidence="5" id="KW-1185">Reference proteome</keyword>
<sequence length="746" mass="85716">MYLDSKKLIILLVLYFNKLSFVYNQRIEETDSDHVYDLVKVVQNYAEHIHVLENLKLISEDDKYFLNEVQNFLSKNFYSSLVDLFAETDSIKCVRDLIYLFENVKSPDGWSLKMLDAYGKPESGILLGNFKWLGEYDECLSVFAPPKGNTSVGNFHGKYCTLQVPIRLRNVSLPLLVATCLPESCNPHGLIFSSIANLKMKSKLSNLNERIGSALSNATLTCKPASKKLTTAAIIVISLISFFLLLAIIGSSITAFEYYAKENTTKFTIFRISDSDKLSLNENIENISNADSDAFLIDTGNQVALPVCFERCKPFFNCFCIFTNGEKILNTSVKGQLPCIHGIRFLSMTWVIVCHSYAFGFSVARNLAETIDYVDHWQFQVILNGFYSVDSFFLLSGFLVAYIFFQQAPENDGKLPWFYFYIHRYIRLTPAYMVVVAFWTTIYPFLTTGPLWLDNDIDHNCKISWWWNLLYINNFQPALDQCMGWSWYLANDMQFYIISPLLLVTLWRWPKVGYSFLGLFFSISLVSSFVITYEYKLIAGLGNIVDEAKNGADYMEMWSNFFDKYYIKPYTRIAPYLVGMLLAYYLYKRKQNNANKLNLITLLIGWMIASGITLACLFGLYHQKLSLVASSFYNALNHLGFAFGLAWVIFVCITGQAVNGILSWKAWIPLSRLTFCAYLIHPIVIFAYYSSMKRLIEFNHINMVMSYFGFLIISYAAAAVTSLLFESPVIRLERLLRDKLINFLQR</sequence>
<keyword evidence="2" id="KW-0732">Signal</keyword>
<feature type="chain" id="PRO_5043841852" description="Nose resistant-to-fluoxetine protein N-terminal domain-containing protein" evidence="2">
    <location>
        <begin position="25"/>
        <end position="746"/>
    </location>
</feature>
<gene>
    <name evidence="4" type="ORF">LARSCL_LOCUS9393</name>
</gene>
<feature type="transmembrane region" description="Helical" evidence="1">
    <location>
        <begin position="673"/>
        <end position="692"/>
    </location>
</feature>
<feature type="transmembrane region" description="Helical" evidence="1">
    <location>
        <begin position="599"/>
        <end position="621"/>
    </location>
</feature>
<name>A0AAV2A1D9_9ARAC</name>